<accession>A0ACC1P1L7</accession>
<dbReference type="Proteomes" id="UP001143856">
    <property type="component" value="Unassembled WGS sequence"/>
</dbReference>
<evidence type="ECO:0000313" key="1">
    <source>
        <dbReference type="EMBL" id="KAJ2984634.1"/>
    </source>
</evidence>
<sequence>MALDIPDGTPDRGPGLVVLCVVLMIFVTIATIGRIASKVVMKQYWWWDDFFALLSYPIQIALLALIIAWRNIGLGLHADVVVEQNPLYLIHGAKLLYIAIFFFDSSISLPKVSAIFFYARVFRTNNRRFIINLWITGALVTGWVVSALISTIFECTPIEKAWNPALDGTCINTFAWYLTTASISVVVDFYILLLPVPEIWALKVSVRRRIYLLGAFFLAYSVIVISIGRLASTVQLIPTLSEDLNWNFPLYLHWACLEGAISLISISVPNLIGLFKAIKGSRRSGTSSKGSGSNKHSSFVRANASPGIQGGLARESDRDGFERLVGCEDSFSYETYGKPPSDFVNGSREGIPLDKIHVQTQISVSSGKLPFK</sequence>
<keyword evidence="2" id="KW-1185">Reference proteome</keyword>
<name>A0ACC1P1L7_9PEZI</name>
<gene>
    <name evidence="1" type="ORF">NUW58_g5955</name>
</gene>
<protein>
    <submittedName>
        <fullName evidence="1">Uncharacterized protein</fullName>
    </submittedName>
</protein>
<reference evidence="1" key="1">
    <citation type="submission" date="2022-10" db="EMBL/GenBank/DDBJ databases">
        <title>Genome Sequence of Xylaria curta.</title>
        <authorList>
            <person name="Buettner E."/>
        </authorList>
    </citation>
    <scope>NUCLEOTIDE SEQUENCE</scope>
    <source>
        <strain evidence="1">Babe10</strain>
    </source>
</reference>
<proteinExistence type="predicted"/>
<evidence type="ECO:0000313" key="2">
    <source>
        <dbReference type="Proteomes" id="UP001143856"/>
    </source>
</evidence>
<comment type="caution">
    <text evidence="1">The sequence shown here is derived from an EMBL/GenBank/DDBJ whole genome shotgun (WGS) entry which is preliminary data.</text>
</comment>
<organism evidence="1 2">
    <name type="scientific">Xylaria curta</name>
    <dbReference type="NCBI Taxonomy" id="42375"/>
    <lineage>
        <taxon>Eukaryota</taxon>
        <taxon>Fungi</taxon>
        <taxon>Dikarya</taxon>
        <taxon>Ascomycota</taxon>
        <taxon>Pezizomycotina</taxon>
        <taxon>Sordariomycetes</taxon>
        <taxon>Xylariomycetidae</taxon>
        <taxon>Xylariales</taxon>
        <taxon>Xylariaceae</taxon>
        <taxon>Xylaria</taxon>
    </lineage>
</organism>
<dbReference type="EMBL" id="JAPDGR010001255">
    <property type="protein sequence ID" value="KAJ2984634.1"/>
    <property type="molecule type" value="Genomic_DNA"/>
</dbReference>